<sequence length="61" mass="6515">MPKLVARNDNGSVETTSSVHLDSLQPGQLVINGRQCRLSSVNGATLSKVPSTFYPVAMNDL</sequence>
<feature type="region of interest" description="Disordered" evidence="1">
    <location>
        <begin position="1"/>
        <end position="20"/>
    </location>
</feature>
<evidence type="ECO:0000256" key="1">
    <source>
        <dbReference type="SAM" id="MobiDB-lite"/>
    </source>
</evidence>
<proteinExistence type="predicted"/>
<reference evidence="2 3" key="1">
    <citation type="submission" date="2017-08" db="EMBL/GenBank/DDBJ databases">
        <authorList>
            <person name="de Groot N.N."/>
        </authorList>
    </citation>
    <scope>NUCLEOTIDE SEQUENCE [LARGE SCALE GENOMIC DNA]</scope>
    <source>
        <strain evidence="2 3">USBA 78</strain>
    </source>
</reference>
<name>A0A285TXH4_9PROT</name>
<accession>A0A285TXH4</accession>
<dbReference type="EMBL" id="OBMM01000009">
    <property type="protein sequence ID" value="SOC30536.1"/>
    <property type="molecule type" value="Genomic_DNA"/>
</dbReference>
<dbReference type="Proteomes" id="UP000219068">
    <property type="component" value="Unassembled WGS sequence"/>
</dbReference>
<evidence type="ECO:0000313" key="3">
    <source>
        <dbReference type="Proteomes" id="UP000219068"/>
    </source>
</evidence>
<feature type="compositionally biased region" description="Polar residues" evidence="1">
    <location>
        <begin position="9"/>
        <end position="20"/>
    </location>
</feature>
<organism evidence="2 3">
    <name type="scientific">Thalassospira xiamenensis</name>
    <dbReference type="NCBI Taxonomy" id="220697"/>
    <lineage>
        <taxon>Bacteria</taxon>
        <taxon>Pseudomonadati</taxon>
        <taxon>Pseudomonadota</taxon>
        <taxon>Alphaproteobacteria</taxon>
        <taxon>Rhodospirillales</taxon>
        <taxon>Thalassospiraceae</taxon>
        <taxon>Thalassospira</taxon>
    </lineage>
</organism>
<evidence type="ECO:0000313" key="2">
    <source>
        <dbReference type="EMBL" id="SOC30536.1"/>
    </source>
</evidence>
<dbReference type="RefSeq" id="WP_142994625.1">
    <property type="nucleotide sequence ID" value="NZ_OBMM01000009.1"/>
</dbReference>
<protein>
    <submittedName>
        <fullName evidence="2">Uncharacterized protein</fullName>
    </submittedName>
</protein>
<gene>
    <name evidence="2" type="ORF">SAMN05428964_10987</name>
</gene>
<dbReference type="AlphaFoldDB" id="A0A285TXH4"/>